<gene>
    <name evidence="1" type="ORF">LIER_32359</name>
</gene>
<protein>
    <submittedName>
        <fullName evidence="1">Uncharacterized protein</fullName>
    </submittedName>
</protein>
<dbReference type="PANTHER" id="PTHR47665">
    <property type="entry name" value="HISTONE DEACETYLASE-LIKE PROTEIN"/>
    <property type="match status" value="1"/>
</dbReference>
<proteinExistence type="predicted"/>
<keyword evidence="2" id="KW-1185">Reference proteome</keyword>
<dbReference type="EMBL" id="BAABME010012400">
    <property type="protein sequence ID" value="GAA0185071.1"/>
    <property type="molecule type" value="Genomic_DNA"/>
</dbReference>
<accession>A0AAV3RZ01</accession>
<evidence type="ECO:0000313" key="1">
    <source>
        <dbReference type="EMBL" id="GAA0185071.1"/>
    </source>
</evidence>
<dbReference type="AlphaFoldDB" id="A0AAV3RZ01"/>
<sequence length="154" mass="17820">MNVFLNQSLYAIHRSSDLSVWCFLCDTYLDARVIKLRPAHQTAYILKFGEAQPSRAAQVLQSGLDLLEIRYVTIIYGKNGTINNRYNCQIQLIQCISSISEYKLIPQILKTVLNADLLKKMECKNQADRMQRLHYHYDPIREFVKSTSPKHTPA</sequence>
<dbReference type="Proteomes" id="UP001454036">
    <property type="component" value="Unassembled WGS sequence"/>
</dbReference>
<reference evidence="1 2" key="1">
    <citation type="submission" date="2024-01" db="EMBL/GenBank/DDBJ databases">
        <title>The complete chloroplast genome sequence of Lithospermum erythrorhizon: insights into the phylogenetic relationship among Boraginaceae species and the maternal lineages of purple gromwells.</title>
        <authorList>
            <person name="Okada T."/>
            <person name="Watanabe K."/>
        </authorList>
    </citation>
    <scope>NUCLEOTIDE SEQUENCE [LARGE SCALE GENOMIC DNA]</scope>
</reference>
<name>A0AAV3RZ01_LITER</name>
<comment type="caution">
    <text evidence="1">The sequence shown here is derived from an EMBL/GenBank/DDBJ whole genome shotgun (WGS) entry which is preliminary data.</text>
</comment>
<evidence type="ECO:0000313" key="2">
    <source>
        <dbReference type="Proteomes" id="UP001454036"/>
    </source>
</evidence>
<dbReference type="PANTHER" id="PTHR47665:SF1">
    <property type="entry name" value="HISTONE DEACETYLASE-LIKE PROTEIN"/>
    <property type="match status" value="1"/>
</dbReference>
<organism evidence="1 2">
    <name type="scientific">Lithospermum erythrorhizon</name>
    <name type="common">Purple gromwell</name>
    <name type="synonym">Lithospermum officinale var. erythrorhizon</name>
    <dbReference type="NCBI Taxonomy" id="34254"/>
    <lineage>
        <taxon>Eukaryota</taxon>
        <taxon>Viridiplantae</taxon>
        <taxon>Streptophyta</taxon>
        <taxon>Embryophyta</taxon>
        <taxon>Tracheophyta</taxon>
        <taxon>Spermatophyta</taxon>
        <taxon>Magnoliopsida</taxon>
        <taxon>eudicotyledons</taxon>
        <taxon>Gunneridae</taxon>
        <taxon>Pentapetalae</taxon>
        <taxon>asterids</taxon>
        <taxon>lamiids</taxon>
        <taxon>Boraginales</taxon>
        <taxon>Boraginaceae</taxon>
        <taxon>Boraginoideae</taxon>
        <taxon>Lithospermeae</taxon>
        <taxon>Lithospermum</taxon>
    </lineage>
</organism>